<proteinExistence type="predicted"/>
<evidence type="ECO:0000313" key="5">
    <source>
        <dbReference type="EMBL" id="MFC3034650.1"/>
    </source>
</evidence>
<dbReference type="EMBL" id="JBHRSD010000046">
    <property type="protein sequence ID" value="MFC3034650.1"/>
    <property type="molecule type" value="Genomic_DNA"/>
</dbReference>
<feature type="domain" description="AMP-dependent synthetase/ligase" evidence="3">
    <location>
        <begin position="31"/>
        <end position="401"/>
    </location>
</feature>
<evidence type="ECO:0000256" key="2">
    <source>
        <dbReference type="ARBA" id="ARBA00022598"/>
    </source>
</evidence>
<dbReference type="Pfam" id="PF13193">
    <property type="entry name" value="AMP-binding_C"/>
    <property type="match status" value="1"/>
</dbReference>
<dbReference type="RefSeq" id="WP_377128343.1">
    <property type="nucleotide sequence ID" value="NZ_JBHRSD010000046.1"/>
</dbReference>
<gene>
    <name evidence="5" type="ORF">ACFOEE_19280</name>
</gene>
<dbReference type="PANTHER" id="PTHR43767:SF10">
    <property type="entry name" value="SURFACTIN SYNTHASE SUBUNIT 1"/>
    <property type="match status" value="1"/>
</dbReference>
<keyword evidence="6" id="KW-1185">Reference proteome</keyword>
<evidence type="ECO:0000259" key="4">
    <source>
        <dbReference type="Pfam" id="PF13193"/>
    </source>
</evidence>
<dbReference type="InterPro" id="IPR050237">
    <property type="entry name" value="ATP-dep_AMP-bd_enzyme"/>
</dbReference>
<dbReference type="InterPro" id="IPR000873">
    <property type="entry name" value="AMP-dep_synth/lig_dom"/>
</dbReference>
<dbReference type="Pfam" id="PF00501">
    <property type="entry name" value="AMP-binding"/>
    <property type="match status" value="1"/>
</dbReference>
<feature type="domain" description="AMP-binding enzyme C-terminal" evidence="4">
    <location>
        <begin position="452"/>
        <end position="527"/>
    </location>
</feature>
<dbReference type="PANTHER" id="PTHR43767">
    <property type="entry name" value="LONG-CHAIN-FATTY-ACID--COA LIGASE"/>
    <property type="match status" value="1"/>
</dbReference>
<dbReference type="Proteomes" id="UP001595453">
    <property type="component" value="Unassembled WGS sequence"/>
</dbReference>
<keyword evidence="2" id="KW-0436">Ligase</keyword>
<dbReference type="NCBIfam" id="NF008192">
    <property type="entry name" value="PRK10946.1"/>
    <property type="match status" value="1"/>
</dbReference>
<evidence type="ECO:0000259" key="3">
    <source>
        <dbReference type="Pfam" id="PF00501"/>
    </source>
</evidence>
<evidence type="ECO:0000256" key="1">
    <source>
        <dbReference type="ARBA" id="ARBA00004924"/>
    </source>
</evidence>
<name>A0ABV7CPR5_9GAMM</name>
<dbReference type="InterPro" id="IPR045851">
    <property type="entry name" value="AMP-bd_C_sf"/>
</dbReference>
<reference evidence="6" key="1">
    <citation type="journal article" date="2019" name="Int. J. Syst. Evol. Microbiol.">
        <title>The Global Catalogue of Microorganisms (GCM) 10K type strain sequencing project: providing services to taxonomists for standard genome sequencing and annotation.</title>
        <authorList>
            <consortium name="The Broad Institute Genomics Platform"/>
            <consortium name="The Broad Institute Genome Sequencing Center for Infectious Disease"/>
            <person name="Wu L."/>
            <person name="Ma J."/>
        </authorList>
    </citation>
    <scope>NUCLEOTIDE SEQUENCE [LARGE SCALE GENOMIC DNA]</scope>
    <source>
        <strain evidence="6">KCTC 42730</strain>
    </source>
</reference>
<dbReference type="NCBIfam" id="TIGR02275">
    <property type="entry name" value="DHB_AMP_lig"/>
    <property type="match status" value="1"/>
</dbReference>
<dbReference type="InterPro" id="IPR025110">
    <property type="entry name" value="AMP-bd_C"/>
</dbReference>
<accession>A0ABV7CPR5</accession>
<dbReference type="InterPro" id="IPR042099">
    <property type="entry name" value="ANL_N_sf"/>
</dbReference>
<sequence>MKVPFTPWPAELAAEYRKQGYWLDLPLSDILERQVQAKRDAIAVICESRQVSYSQLDIWSDRLANYLQLRGLQSGDRALVQLPNRVEFYVCFFALLKIGVVPVNALFNHGRMDLFAYANQVQPKLLIVSSRHSLFKTREFCDQLCQAVPSISEIVVEGDSPFGVGLNTILSCSASYDAPSIYRPKPTAADEVAFFQLSGGSTGTPKLIPRTHNDYYYSIRQSVAVCQWNSSTRYLCALPAAHNFPLSSPGALGAFYAGGCVVLAPDPSPASCFKLIAAHQVNWAALVPPAVILWLEFAPQHQEALRSLQYLQVGGARLSEHVAKRVEPELGVHLQQVFGMAEGLVNYTRLSDPLALRLRAQGRPMSPADEIRVVDEAGLAVPPGQTGALLTRGPYTVRGYFAAPNHNALAFDDEGFYHTGDLVTVLEDGSLLVSGRIKDQINRGGEKIAAQEIENELMAHPQVRLAALLSVADEVMGEKSCAVLVCHAPVPKTIELRKYLRSRGVADFKIPDRFMFVDALPLTAVGKVDKKRLQSQLTLSASADRALLPTD</sequence>
<comment type="caution">
    <text evidence="5">The sequence shown here is derived from an EMBL/GenBank/DDBJ whole genome shotgun (WGS) entry which is preliminary data.</text>
</comment>
<organism evidence="5 6">
    <name type="scientific">Pseudoalteromonas fenneropenaei</name>
    <dbReference type="NCBI Taxonomy" id="1737459"/>
    <lineage>
        <taxon>Bacteria</taxon>
        <taxon>Pseudomonadati</taxon>
        <taxon>Pseudomonadota</taxon>
        <taxon>Gammaproteobacteria</taxon>
        <taxon>Alteromonadales</taxon>
        <taxon>Pseudoalteromonadaceae</taxon>
        <taxon>Pseudoalteromonas</taxon>
    </lineage>
</organism>
<dbReference type="Gene3D" id="3.30.300.30">
    <property type="match status" value="1"/>
</dbReference>
<dbReference type="InterPro" id="IPR020845">
    <property type="entry name" value="AMP-binding_CS"/>
</dbReference>
<dbReference type="SUPFAM" id="SSF56801">
    <property type="entry name" value="Acetyl-CoA synthetase-like"/>
    <property type="match status" value="1"/>
</dbReference>
<dbReference type="InterPro" id="IPR011963">
    <property type="entry name" value="DHB_AMP_lig"/>
</dbReference>
<evidence type="ECO:0000313" key="6">
    <source>
        <dbReference type="Proteomes" id="UP001595453"/>
    </source>
</evidence>
<dbReference type="Gene3D" id="3.40.50.12780">
    <property type="entry name" value="N-terminal domain of ligase-like"/>
    <property type="match status" value="1"/>
</dbReference>
<dbReference type="PROSITE" id="PS00455">
    <property type="entry name" value="AMP_BINDING"/>
    <property type="match status" value="1"/>
</dbReference>
<protein>
    <submittedName>
        <fullName evidence="5">(2,3-dihydroxybenzoyl)adenylate synthase</fullName>
    </submittedName>
</protein>
<comment type="pathway">
    <text evidence="1">Siderophore biosynthesis.</text>
</comment>